<evidence type="ECO:0000256" key="3">
    <source>
        <dbReference type="ARBA" id="ARBA00022723"/>
    </source>
</evidence>
<dbReference type="GO" id="GO:0009204">
    <property type="term" value="P:deoxyribonucleoside triphosphate catabolic process"/>
    <property type="evidence" value="ECO:0007669"/>
    <property type="project" value="UniProtKB-UniRule"/>
</dbReference>
<dbReference type="GO" id="GO:0036222">
    <property type="term" value="F:XTP diphosphatase activity"/>
    <property type="evidence" value="ECO:0007669"/>
    <property type="project" value="UniProtKB-UniRule"/>
</dbReference>
<dbReference type="InterPro" id="IPR029001">
    <property type="entry name" value="ITPase-like_fam"/>
</dbReference>
<comment type="catalytic activity">
    <reaction evidence="10">
        <text>ITP + H2O = IMP + diphosphate + H(+)</text>
        <dbReference type="Rhea" id="RHEA:29399"/>
        <dbReference type="ChEBI" id="CHEBI:15377"/>
        <dbReference type="ChEBI" id="CHEBI:15378"/>
        <dbReference type="ChEBI" id="CHEBI:33019"/>
        <dbReference type="ChEBI" id="CHEBI:58053"/>
        <dbReference type="ChEBI" id="CHEBI:61402"/>
        <dbReference type="EC" id="3.6.1.66"/>
    </reaction>
</comment>
<evidence type="ECO:0000256" key="7">
    <source>
        <dbReference type="ARBA" id="ARBA00023080"/>
    </source>
</evidence>
<reference evidence="12 13" key="1">
    <citation type="submission" date="2016-06" db="EMBL/GenBank/DDBJ databases">
        <title>Evolution of pathogenesis and genome organization in the Tremellales.</title>
        <authorList>
            <person name="Cuomo C."/>
            <person name="Litvintseva A."/>
            <person name="Heitman J."/>
            <person name="Chen Y."/>
            <person name="Sun S."/>
            <person name="Springer D."/>
            <person name="Dromer F."/>
            <person name="Young S."/>
            <person name="Zeng Q."/>
            <person name="Chapman S."/>
            <person name="Gujja S."/>
            <person name="Saif S."/>
            <person name="Birren B."/>
        </authorList>
    </citation>
    <scope>NUCLEOTIDE SEQUENCE [LARGE SCALE GENOMIC DNA]</scope>
    <source>
        <strain evidence="12 13">ATCC 28783</strain>
    </source>
</reference>
<comment type="function">
    <text evidence="10">Pyrophosphatase that hydrolyzes non-canonical purine nucleotides such as inosine triphosphate (ITP), deoxyinosine triphosphate (dITP) or xanthosine 5'-triphosphate (XTP) to their respective monophosphate derivatives. The enzyme does not distinguish between the deoxy- and ribose forms. Probably excludes non-canonical purines from RNA and DNA precursor pools, thus preventing their incorporation into RNA and DNA and avoiding chromosomal lesions.</text>
</comment>
<dbReference type="InterPro" id="IPR027502">
    <property type="entry name" value="ITPase"/>
</dbReference>
<keyword evidence="7 10" id="KW-0546">Nucleotide metabolism</keyword>
<keyword evidence="3 10" id="KW-0479">Metal-binding</keyword>
<comment type="caution">
    <text evidence="12">The sequence shown here is derived from an EMBL/GenBank/DDBJ whole genome shotgun (WGS) entry which is preliminary data.</text>
</comment>
<keyword evidence="4 10" id="KW-0547">Nucleotide-binding</keyword>
<evidence type="ECO:0000256" key="5">
    <source>
        <dbReference type="ARBA" id="ARBA00022801"/>
    </source>
</evidence>
<dbReference type="STRING" id="5217.A0A4Q1BEX9"/>
<comment type="subunit">
    <text evidence="10">Homodimer.</text>
</comment>
<comment type="subcellular location">
    <subcellularLocation>
        <location evidence="10">Cytoplasm</location>
    </subcellularLocation>
    <subcellularLocation>
        <location evidence="10">Nucleus</location>
    </subcellularLocation>
</comment>
<evidence type="ECO:0000256" key="4">
    <source>
        <dbReference type="ARBA" id="ARBA00022741"/>
    </source>
</evidence>
<dbReference type="GO" id="GO:0005634">
    <property type="term" value="C:nucleus"/>
    <property type="evidence" value="ECO:0007669"/>
    <property type="project" value="UniProtKB-SubCell"/>
</dbReference>
<dbReference type="FunCoup" id="A0A4Q1BEX9">
    <property type="interactions" value="518"/>
</dbReference>
<dbReference type="Gene3D" id="3.90.950.10">
    <property type="match status" value="1"/>
</dbReference>
<feature type="binding site" evidence="10">
    <location>
        <position position="49"/>
    </location>
    <ligand>
        <name>ITP</name>
        <dbReference type="ChEBI" id="CHEBI:61402"/>
    </ligand>
</feature>
<keyword evidence="13" id="KW-1185">Reference proteome</keyword>
<accession>A0A4Q1BEX9</accession>
<organism evidence="12 13">
    <name type="scientific">Tremella mesenterica</name>
    <name type="common">Jelly fungus</name>
    <dbReference type="NCBI Taxonomy" id="5217"/>
    <lineage>
        <taxon>Eukaryota</taxon>
        <taxon>Fungi</taxon>
        <taxon>Dikarya</taxon>
        <taxon>Basidiomycota</taxon>
        <taxon>Agaricomycotina</taxon>
        <taxon>Tremellomycetes</taxon>
        <taxon>Tremellales</taxon>
        <taxon>Tremellaceae</taxon>
        <taxon>Tremella</taxon>
    </lineage>
</organism>
<comment type="catalytic activity">
    <reaction evidence="10">
        <text>dITP + H2O = dIMP + diphosphate + H(+)</text>
        <dbReference type="Rhea" id="RHEA:28342"/>
        <dbReference type="ChEBI" id="CHEBI:15377"/>
        <dbReference type="ChEBI" id="CHEBI:15378"/>
        <dbReference type="ChEBI" id="CHEBI:33019"/>
        <dbReference type="ChEBI" id="CHEBI:61194"/>
        <dbReference type="ChEBI" id="CHEBI:61382"/>
        <dbReference type="EC" id="3.6.1.66"/>
    </reaction>
</comment>
<dbReference type="AlphaFoldDB" id="A0A4Q1BEX9"/>
<dbReference type="SUPFAM" id="SSF52972">
    <property type="entry name" value="ITPase-like"/>
    <property type="match status" value="1"/>
</dbReference>
<comment type="similarity">
    <text evidence="1 10 11">Belongs to the HAM1 NTPase family.</text>
</comment>
<name>A0A4Q1BEX9_TREME</name>
<feature type="binding site" evidence="10">
    <location>
        <position position="65"/>
    </location>
    <ligand>
        <name>Mg(2+)</name>
        <dbReference type="ChEBI" id="CHEBI:18420"/>
    </ligand>
</feature>
<evidence type="ECO:0000256" key="1">
    <source>
        <dbReference type="ARBA" id="ARBA00008023"/>
    </source>
</evidence>
<dbReference type="InterPro" id="IPR002637">
    <property type="entry name" value="RdgB/HAM1"/>
</dbReference>
<dbReference type="PANTHER" id="PTHR11067:SF9">
    <property type="entry name" value="INOSINE TRIPHOSPHATE PYROPHOSPHATASE"/>
    <property type="match status" value="1"/>
</dbReference>
<evidence type="ECO:0000313" key="13">
    <source>
        <dbReference type="Proteomes" id="UP000289152"/>
    </source>
</evidence>
<keyword evidence="6 10" id="KW-0460">Magnesium</keyword>
<evidence type="ECO:0000256" key="2">
    <source>
        <dbReference type="ARBA" id="ARBA00022490"/>
    </source>
</evidence>
<dbReference type="GO" id="GO:0009117">
    <property type="term" value="P:nucleotide metabolic process"/>
    <property type="evidence" value="ECO:0007669"/>
    <property type="project" value="UniProtKB-KW"/>
</dbReference>
<dbReference type="EMBL" id="SDIL01000112">
    <property type="protein sequence ID" value="RXK35995.1"/>
    <property type="molecule type" value="Genomic_DNA"/>
</dbReference>
<dbReference type="CDD" id="cd00515">
    <property type="entry name" value="HAM1"/>
    <property type="match status" value="1"/>
</dbReference>
<dbReference type="GO" id="GO:0036220">
    <property type="term" value="F:ITP diphosphatase activity"/>
    <property type="evidence" value="ECO:0007669"/>
    <property type="project" value="UniProtKB-UniRule"/>
</dbReference>
<proteinExistence type="inferred from homology"/>
<dbReference type="Pfam" id="PF01725">
    <property type="entry name" value="Ham1p_like"/>
    <property type="match status" value="1"/>
</dbReference>
<protein>
    <recommendedName>
        <fullName evidence="10">Inosine triphosphate pyrophosphatase</fullName>
        <shortName evidence="10">ITPase</shortName>
        <shortName evidence="10">Inosine triphosphatase</shortName>
        <ecNumber evidence="10">3.6.1.66</ecNumber>
    </recommendedName>
    <alternativeName>
        <fullName evidence="10">Non-canonical purine NTP pyrophosphatase</fullName>
    </alternativeName>
    <alternativeName>
        <fullName evidence="10">Non-standard purine NTP pyrophosphatase</fullName>
    </alternativeName>
    <alternativeName>
        <fullName evidence="10">Nucleoside-triphosphate diphosphatase</fullName>
    </alternativeName>
    <alternativeName>
        <fullName evidence="10">Nucleoside-triphosphate pyrophosphatase</fullName>
        <shortName evidence="10">NTPase</shortName>
    </alternativeName>
    <alternativeName>
        <fullName evidence="10">XTP/dITP diphosphatase</fullName>
    </alternativeName>
</protein>
<comment type="cofactor">
    <cofactor evidence="10">
        <name>Mg(2+)</name>
        <dbReference type="ChEBI" id="CHEBI:18420"/>
    </cofactor>
    <cofactor evidence="10">
        <name>Mn(2+)</name>
        <dbReference type="ChEBI" id="CHEBI:29035"/>
    </cofactor>
    <text evidence="10">Binds 1 divalent metal cation per subunit; can use either Mg(2+) or Mn(2+).</text>
</comment>
<keyword evidence="8 10" id="KW-0464">Manganese</keyword>
<evidence type="ECO:0000256" key="8">
    <source>
        <dbReference type="ARBA" id="ARBA00023211"/>
    </source>
</evidence>
<comment type="catalytic activity">
    <reaction evidence="10">
        <text>XTP + H2O = XMP + diphosphate + H(+)</text>
        <dbReference type="Rhea" id="RHEA:28610"/>
        <dbReference type="ChEBI" id="CHEBI:15377"/>
        <dbReference type="ChEBI" id="CHEBI:15378"/>
        <dbReference type="ChEBI" id="CHEBI:33019"/>
        <dbReference type="ChEBI" id="CHEBI:57464"/>
        <dbReference type="ChEBI" id="CHEBI:61314"/>
        <dbReference type="EC" id="3.6.1.66"/>
    </reaction>
</comment>
<dbReference type="HAMAP" id="MF_03148">
    <property type="entry name" value="HAM1_NTPase"/>
    <property type="match status" value="1"/>
</dbReference>
<sequence length="191" mass="20569">MSSFVFVTGNANKLKEVRAILSSSGIQVSSQSVEVPEIQGSTQEVAFAKCSAAAEKLGTACVTEDTALCFHALDGLPGPYIKDFMTKLGHDGLNKLLVGFDDYRATALCTFAYSPGPGHPPILFEGRTEGRIVPPRGPATFGWDAIFEPSSPEGDGRTYAEMDGETKNGISHRYKALKKLCEYLEKEGNVE</sequence>
<dbReference type="Proteomes" id="UP000289152">
    <property type="component" value="Unassembled WGS sequence"/>
</dbReference>
<keyword evidence="2 10" id="KW-0963">Cytoplasm</keyword>
<dbReference type="GO" id="GO:0035870">
    <property type="term" value="F:dITP diphosphatase activity"/>
    <property type="evidence" value="ECO:0007669"/>
    <property type="project" value="UniProtKB-UniRule"/>
</dbReference>
<feature type="binding site" evidence="10">
    <location>
        <position position="167"/>
    </location>
    <ligand>
        <name>ITP</name>
        <dbReference type="ChEBI" id="CHEBI:61402"/>
    </ligand>
</feature>
<dbReference type="NCBIfam" id="TIGR00042">
    <property type="entry name" value="RdgB/HAM1 family non-canonical purine NTP pyrophosphatase"/>
    <property type="match status" value="1"/>
</dbReference>
<dbReference type="OrthoDB" id="6288734at2759"/>
<keyword evidence="5 10" id="KW-0378">Hydrolase</keyword>
<feature type="binding site" evidence="10">
    <location>
        <begin position="172"/>
        <end position="173"/>
    </location>
    <ligand>
        <name>ITP</name>
        <dbReference type="ChEBI" id="CHEBI:61402"/>
    </ligand>
</feature>
<feature type="binding site" evidence="10">
    <location>
        <begin position="8"/>
        <end position="13"/>
    </location>
    <ligand>
        <name>ITP</name>
        <dbReference type="ChEBI" id="CHEBI:61402"/>
    </ligand>
</feature>
<feature type="binding site" evidence="10">
    <location>
        <position position="37"/>
    </location>
    <ligand>
        <name>Mg(2+)</name>
        <dbReference type="ChEBI" id="CHEBI:18420"/>
    </ligand>
</feature>
<evidence type="ECO:0000256" key="11">
    <source>
        <dbReference type="RuleBase" id="RU003781"/>
    </source>
</evidence>
<keyword evidence="9 10" id="KW-0539">Nucleus</keyword>
<dbReference type="InParanoid" id="A0A4Q1BEX9"/>
<gene>
    <name evidence="12" type="ORF">M231_06709</name>
</gene>
<evidence type="ECO:0000256" key="6">
    <source>
        <dbReference type="ARBA" id="ARBA00022842"/>
    </source>
</evidence>
<evidence type="ECO:0000256" key="9">
    <source>
        <dbReference type="ARBA" id="ARBA00023242"/>
    </source>
</evidence>
<dbReference type="GO" id="GO:0005737">
    <property type="term" value="C:cytoplasm"/>
    <property type="evidence" value="ECO:0007669"/>
    <property type="project" value="UniProtKB-SubCell"/>
</dbReference>
<dbReference type="FunFam" id="3.90.950.10:FF:000009">
    <property type="entry name" value="Inosine triphosphate pyrophosphatase"/>
    <property type="match status" value="1"/>
</dbReference>
<dbReference type="VEuPathDB" id="FungiDB:TREMEDRAFT_73435"/>
<feature type="binding site" evidence="10">
    <location>
        <begin position="65"/>
        <end position="66"/>
    </location>
    <ligand>
        <name>ITP</name>
        <dbReference type="ChEBI" id="CHEBI:61402"/>
    </ligand>
</feature>
<dbReference type="GO" id="GO:0000166">
    <property type="term" value="F:nucleotide binding"/>
    <property type="evidence" value="ECO:0007669"/>
    <property type="project" value="UniProtKB-KW"/>
</dbReference>
<evidence type="ECO:0000256" key="10">
    <source>
        <dbReference type="HAMAP-Rule" id="MF_03148"/>
    </source>
</evidence>
<dbReference type="EC" id="3.6.1.66" evidence="10"/>
<evidence type="ECO:0000313" key="12">
    <source>
        <dbReference type="EMBL" id="RXK35995.1"/>
    </source>
</evidence>
<feature type="binding site" evidence="10">
    <location>
        <begin position="141"/>
        <end position="144"/>
    </location>
    <ligand>
        <name>ITP</name>
        <dbReference type="ChEBI" id="CHEBI:61402"/>
    </ligand>
</feature>
<dbReference type="PANTHER" id="PTHR11067">
    <property type="entry name" value="INOSINE TRIPHOSPHATE PYROPHOSPHATASE/HAM1 PROTEIN"/>
    <property type="match status" value="1"/>
</dbReference>
<dbReference type="GO" id="GO:0046872">
    <property type="term" value="F:metal ion binding"/>
    <property type="evidence" value="ECO:0007669"/>
    <property type="project" value="UniProtKB-KW"/>
</dbReference>